<feature type="transmembrane region" description="Helical" evidence="1">
    <location>
        <begin position="69"/>
        <end position="91"/>
    </location>
</feature>
<evidence type="ECO:0000313" key="4">
    <source>
        <dbReference type="Proteomes" id="UP000678513"/>
    </source>
</evidence>
<feature type="transmembrane region" description="Helical" evidence="1">
    <location>
        <begin position="198"/>
        <end position="219"/>
    </location>
</feature>
<organism evidence="3 4">
    <name type="scientific">Arachnia rubra</name>
    <dbReference type="NCBI Taxonomy" id="1547448"/>
    <lineage>
        <taxon>Bacteria</taxon>
        <taxon>Bacillati</taxon>
        <taxon>Actinomycetota</taxon>
        <taxon>Actinomycetes</taxon>
        <taxon>Propionibacteriales</taxon>
        <taxon>Propionibacteriaceae</taxon>
        <taxon>Arachnia</taxon>
    </lineage>
</organism>
<protein>
    <submittedName>
        <fullName evidence="3">CPBP family intramembrane metalloprotease</fullName>
    </submittedName>
</protein>
<dbReference type="EMBL" id="CP072384">
    <property type="protein sequence ID" value="QUC08867.1"/>
    <property type="molecule type" value="Genomic_DNA"/>
</dbReference>
<dbReference type="GO" id="GO:0008237">
    <property type="term" value="F:metallopeptidase activity"/>
    <property type="evidence" value="ECO:0007669"/>
    <property type="project" value="UniProtKB-KW"/>
</dbReference>
<feature type="transmembrane region" description="Helical" evidence="1">
    <location>
        <begin position="270"/>
        <end position="291"/>
    </location>
</feature>
<keyword evidence="3" id="KW-0378">Hydrolase</keyword>
<evidence type="ECO:0000256" key="1">
    <source>
        <dbReference type="SAM" id="Phobius"/>
    </source>
</evidence>
<dbReference type="PANTHER" id="PTHR39430">
    <property type="entry name" value="MEMBRANE-ASSOCIATED PROTEASE-RELATED"/>
    <property type="match status" value="1"/>
</dbReference>
<dbReference type="Pfam" id="PF02517">
    <property type="entry name" value="Rce1-like"/>
    <property type="match status" value="1"/>
</dbReference>
<keyword evidence="3" id="KW-0645">Protease</keyword>
<feature type="transmembrane region" description="Helical" evidence="1">
    <location>
        <begin position="103"/>
        <end position="124"/>
    </location>
</feature>
<accession>A0ABX7Y712</accession>
<dbReference type="PANTHER" id="PTHR39430:SF1">
    <property type="entry name" value="PROTEASE"/>
    <property type="match status" value="1"/>
</dbReference>
<proteinExistence type="predicted"/>
<evidence type="ECO:0000313" key="3">
    <source>
        <dbReference type="EMBL" id="QUC08867.1"/>
    </source>
</evidence>
<gene>
    <name evidence="3" type="ORF">J5A65_03800</name>
</gene>
<dbReference type="Proteomes" id="UP000678513">
    <property type="component" value="Chromosome"/>
</dbReference>
<reference evidence="3 4" key="1">
    <citation type="submission" date="2021-03" db="EMBL/GenBank/DDBJ databases">
        <title>Human Oral Microbial Genomes.</title>
        <authorList>
            <person name="Johnston C.D."/>
            <person name="Chen T."/>
            <person name="Dewhirst F.E."/>
        </authorList>
    </citation>
    <scope>NUCLEOTIDE SEQUENCE [LARGE SCALE GENOMIC DNA]</scope>
    <source>
        <strain evidence="3 4">DSMZ 100122</strain>
    </source>
</reference>
<dbReference type="RefSeq" id="WP_212325509.1">
    <property type="nucleotide sequence ID" value="NZ_AP024463.1"/>
</dbReference>
<sequence length="315" mass="33158">MNELLRRNDGLAADGPLRPAGGSPWRVVGFAGLRLAGIFLGIPVGTALLSLLAMPFLGTRRVVFAMNSAGGVFTLLSSVVVYLLLVILLEGRRRPYELALRRSWGLLAGLGMGAALLLVCYAVVALPGGYQIGVVSHIQYGELIRKVFAAGIIAGVSEELIYRGGLYRCIEDVLGTWGGILVSGLAFGLVHLRNPNGSLWAAAAIALEAGLLFGVLYALTRSLWVCIGFHAAWNITQGPLMGVPISGTSAGPSVLQTTTTGPDWLTGGSFGLEASVTTVLLLTLLSVVLGVRLARHGPVVKPLWKRRAGRPRSVS</sequence>
<keyword evidence="4" id="KW-1185">Reference proteome</keyword>
<name>A0ABX7Y712_9ACTN</name>
<keyword evidence="1" id="KW-1133">Transmembrane helix</keyword>
<keyword evidence="1" id="KW-0812">Transmembrane</keyword>
<keyword evidence="3" id="KW-0482">Metalloprotease</keyword>
<feature type="domain" description="CAAX prenyl protease 2/Lysostaphin resistance protein A-like" evidence="2">
    <location>
        <begin position="146"/>
        <end position="235"/>
    </location>
</feature>
<keyword evidence="1" id="KW-0472">Membrane</keyword>
<feature type="transmembrane region" description="Helical" evidence="1">
    <location>
        <begin position="35"/>
        <end position="57"/>
    </location>
</feature>
<dbReference type="InterPro" id="IPR003675">
    <property type="entry name" value="Rce1/LyrA-like_dom"/>
</dbReference>
<evidence type="ECO:0000259" key="2">
    <source>
        <dbReference type="Pfam" id="PF02517"/>
    </source>
</evidence>
<feature type="transmembrane region" description="Helical" evidence="1">
    <location>
        <begin position="174"/>
        <end position="192"/>
    </location>
</feature>